<evidence type="ECO:0000256" key="7">
    <source>
        <dbReference type="SAM" id="Phobius"/>
    </source>
</evidence>
<accession>A0A0D2LIK6</accession>
<feature type="transmembrane region" description="Helical" evidence="7">
    <location>
        <begin position="116"/>
        <end position="145"/>
    </location>
</feature>
<dbReference type="InterPro" id="IPR037359">
    <property type="entry name" value="NST/OST"/>
</dbReference>
<keyword evidence="7" id="KW-0472">Membrane</keyword>
<evidence type="ECO:0000256" key="1">
    <source>
        <dbReference type="ARBA" id="ARBA00022679"/>
    </source>
</evidence>
<feature type="binding site" evidence="4">
    <location>
        <position position="330"/>
    </location>
    <ligand>
        <name>3'-phosphoadenylyl sulfate</name>
        <dbReference type="ChEBI" id="CHEBI:58339"/>
    </ligand>
</feature>
<evidence type="ECO:0000313" key="10">
    <source>
        <dbReference type="Proteomes" id="UP000054498"/>
    </source>
</evidence>
<evidence type="ECO:0000259" key="8">
    <source>
        <dbReference type="Pfam" id="PF00685"/>
    </source>
</evidence>
<dbReference type="InterPro" id="IPR000863">
    <property type="entry name" value="Sulfotransferase_dom"/>
</dbReference>
<dbReference type="GO" id="GO:0008146">
    <property type="term" value="F:sulfotransferase activity"/>
    <property type="evidence" value="ECO:0007669"/>
    <property type="project" value="InterPro"/>
</dbReference>
<feature type="active site" description="For sulfotransferase activity" evidence="3">
    <location>
        <position position="216"/>
    </location>
</feature>
<dbReference type="EC" id="2.8.2.-" evidence="5"/>
<keyword evidence="7" id="KW-1133">Transmembrane helix</keyword>
<evidence type="ECO:0000256" key="4">
    <source>
        <dbReference type="PIRSR" id="PIRSR637359-2"/>
    </source>
</evidence>
<reference evidence="9 10" key="1">
    <citation type="journal article" date="2013" name="BMC Genomics">
        <title>Reconstruction of the lipid metabolism for the microalga Monoraphidium neglectum from its genome sequence reveals characteristics suitable for biofuel production.</title>
        <authorList>
            <person name="Bogen C."/>
            <person name="Al-Dilaimi A."/>
            <person name="Albersmeier A."/>
            <person name="Wichmann J."/>
            <person name="Grundmann M."/>
            <person name="Rupp O."/>
            <person name="Lauersen K.J."/>
            <person name="Blifernez-Klassen O."/>
            <person name="Kalinowski J."/>
            <person name="Goesmann A."/>
            <person name="Mussgnug J.H."/>
            <person name="Kruse O."/>
        </authorList>
    </citation>
    <scope>NUCLEOTIDE SEQUENCE [LARGE SCALE GENOMIC DNA]</scope>
    <source>
        <strain evidence="9 10">SAG 48.87</strain>
    </source>
</reference>
<keyword evidence="10" id="KW-1185">Reference proteome</keyword>
<keyword evidence="7" id="KW-0812">Transmembrane</keyword>
<feature type="compositionally biased region" description="Low complexity" evidence="6">
    <location>
        <begin position="47"/>
        <end position="56"/>
    </location>
</feature>
<dbReference type="KEGG" id="mng:MNEG_1682"/>
<keyword evidence="2" id="KW-0325">Glycoprotein</keyword>
<dbReference type="PANTHER" id="PTHR10605">
    <property type="entry name" value="HEPARAN SULFATE SULFOTRANSFERASE"/>
    <property type="match status" value="1"/>
</dbReference>
<dbReference type="GeneID" id="25734554"/>
<dbReference type="PANTHER" id="PTHR10605:SF56">
    <property type="entry name" value="BIFUNCTIONAL HEPARAN SULFATE N-DEACETYLASE_N-SULFOTRANSFERASE"/>
    <property type="match status" value="1"/>
</dbReference>
<evidence type="ECO:0000313" key="9">
    <source>
        <dbReference type="EMBL" id="KIZ06279.1"/>
    </source>
</evidence>
<organism evidence="9 10">
    <name type="scientific">Monoraphidium neglectum</name>
    <dbReference type="NCBI Taxonomy" id="145388"/>
    <lineage>
        <taxon>Eukaryota</taxon>
        <taxon>Viridiplantae</taxon>
        <taxon>Chlorophyta</taxon>
        <taxon>core chlorophytes</taxon>
        <taxon>Chlorophyceae</taxon>
        <taxon>CS clade</taxon>
        <taxon>Sphaeropleales</taxon>
        <taxon>Selenastraceae</taxon>
        <taxon>Monoraphidium</taxon>
    </lineage>
</organism>
<sequence length="521" mass="56294">MGRLSPAASTASSDASSAGETVLVIPTARPGHKRADEALPFSPRPPRAAAADAPAEPAERPEAAPVPAPAPVPARAALPRLHLSHEHPAVLAALSGATISSGRLELRGRRSWVHNYVLMPLALPLLGVLFLAALVAAFVPALMVWPAQLLARRLYWACPFLPHAWQGPIRAEWGWLGSTLLRLQFEGAHCITVVGRLLTLPMRPHLPNFYIAGFPKCGTTSLAAYLKLHPDLCGIAGMPGHEALGKESHFMGGLLGRGSAATSAALYRSFFPTVMTRWWCEVVRGARRWQCFDATPTYACLPYIPARVKALTPDAKVIFMIREPTAAVFSAESMLRGMGVPLTWSLARPLPGSVVAGRRGGYVDVEMGPQDGNDLLRGDPGHDAFWSSLAELPADADLPAELPQRFYTNAHSYIKGAQYADRLADWARHLPPENLLVVDFKRFVESPEAVVREVLAFVGADGDRYRFQRLPPGMATDYKGAKMDPSVRRAVGARWFAATNAALAEMIGTDLGWTAAIGARQ</sequence>
<evidence type="ECO:0000256" key="2">
    <source>
        <dbReference type="ARBA" id="ARBA00023180"/>
    </source>
</evidence>
<dbReference type="EMBL" id="KK100393">
    <property type="protein sequence ID" value="KIZ06279.1"/>
    <property type="molecule type" value="Genomic_DNA"/>
</dbReference>
<protein>
    <recommendedName>
        <fullName evidence="5">Sulfotransferase</fullName>
        <ecNumber evidence="5">2.8.2.-</ecNumber>
    </recommendedName>
</protein>
<gene>
    <name evidence="9" type="ORF">MNEG_1682</name>
</gene>
<feature type="compositionally biased region" description="Low complexity" evidence="6">
    <location>
        <begin position="1"/>
        <end position="18"/>
    </location>
</feature>
<dbReference type="AlphaFoldDB" id="A0A0D2LIK6"/>
<evidence type="ECO:0000256" key="5">
    <source>
        <dbReference type="RuleBase" id="RU361155"/>
    </source>
</evidence>
<dbReference type="Proteomes" id="UP000054498">
    <property type="component" value="Unassembled WGS sequence"/>
</dbReference>
<dbReference type="SUPFAM" id="SSF52540">
    <property type="entry name" value="P-loop containing nucleoside triphosphate hydrolases"/>
    <property type="match status" value="1"/>
</dbReference>
<comment type="similarity">
    <text evidence="5">Belongs to the sulfotransferase 1 family.</text>
</comment>
<feature type="binding site" evidence="4">
    <location>
        <position position="322"/>
    </location>
    <ligand>
        <name>3'-phosphoadenylyl sulfate</name>
        <dbReference type="ChEBI" id="CHEBI:58339"/>
    </ligand>
</feature>
<dbReference type="Gene3D" id="3.40.50.300">
    <property type="entry name" value="P-loop containing nucleotide triphosphate hydrolases"/>
    <property type="match status" value="1"/>
</dbReference>
<dbReference type="OrthoDB" id="411451at2759"/>
<evidence type="ECO:0000256" key="3">
    <source>
        <dbReference type="PIRSR" id="PIRSR637359-1"/>
    </source>
</evidence>
<feature type="domain" description="Sulfotransferase" evidence="8">
    <location>
        <begin position="208"/>
        <end position="461"/>
    </location>
</feature>
<feature type="region of interest" description="Disordered" evidence="6">
    <location>
        <begin position="1"/>
        <end position="68"/>
    </location>
</feature>
<evidence type="ECO:0000256" key="6">
    <source>
        <dbReference type="SAM" id="MobiDB-lite"/>
    </source>
</evidence>
<dbReference type="InterPro" id="IPR027417">
    <property type="entry name" value="P-loop_NTPase"/>
</dbReference>
<proteinExistence type="inferred from homology"/>
<dbReference type="Pfam" id="PF00685">
    <property type="entry name" value="Sulfotransfer_1"/>
    <property type="match status" value="1"/>
</dbReference>
<dbReference type="RefSeq" id="XP_013905298.1">
    <property type="nucleotide sequence ID" value="XM_014049844.1"/>
</dbReference>
<name>A0A0D2LIK6_9CHLO</name>
<keyword evidence="1 5" id="KW-0808">Transferase</keyword>